<evidence type="ECO:0000313" key="1">
    <source>
        <dbReference type="EMBL" id="SUG15264.1"/>
    </source>
</evidence>
<dbReference type="EMBL" id="UGWZ01000001">
    <property type="protein sequence ID" value="SUG15264.1"/>
    <property type="molecule type" value="Genomic_DNA"/>
</dbReference>
<proteinExistence type="predicted"/>
<accession>A0A379S746</accession>
<name>A0A379S746_SALER</name>
<dbReference type="AlphaFoldDB" id="A0A379S746"/>
<evidence type="ECO:0008006" key="3">
    <source>
        <dbReference type="Google" id="ProtNLM"/>
    </source>
</evidence>
<organism evidence="1 2">
    <name type="scientific">Salmonella enterica subsp. arizonae</name>
    <dbReference type="NCBI Taxonomy" id="59203"/>
    <lineage>
        <taxon>Bacteria</taxon>
        <taxon>Pseudomonadati</taxon>
        <taxon>Pseudomonadota</taxon>
        <taxon>Gammaproteobacteria</taxon>
        <taxon>Enterobacterales</taxon>
        <taxon>Enterobacteriaceae</taxon>
        <taxon>Salmonella</taxon>
    </lineage>
</organism>
<reference evidence="1 2" key="1">
    <citation type="submission" date="2018-06" db="EMBL/GenBank/DDBJ databases">
        <authorList>
            <consortium name="Pathogen Informatics"/>
            <person name="Doyle S."/>
        </authorList>
    </citation>
    <scope>NUCLEOTIDE SEQUENCE [LARGE SCALE GENOMIC DNA]</scope>
    <source>
        <strain evidence="1 2">NCTC7295</strain>
    </source>
</reference>
<evidence type="ECO:0000313" key="2">
    <source>
        <dbReference type="Proteomes" id="UP000254124"/>
    </source>
</evidence>
<sequence length="81" mass="9000">MDFWGISLYQSWHNGRVNITGDIGYNASDGISANLIDKTTFAGQIGVKLLKGDMRWGLGYSVNTSSHNNDQMINATWQLSF</sequence>
<gene>
    <name evidence="1" type="ORF">NCTC7295_02924</name>
</gene>
<protein>
    <recommendedName>
        <fullName evidence="3">Autotransporter outer membrane beta-barrel domain-containing protein</fullName>
    </recommendedName>
</protein>
<dbReference type="Proteomes" id="UP000254124">
    <property type="component" value="Unassembled WGS sequence"/>
</dbReference>